<dbReference type="InterPro" id="IPR029063">
    <property type="entry name" value="SAM-dependent_MTases_sf"/>
</dbReference>
<feature type="short sequence motif" description="Cx2C motif 2" evidence="10">
    <location>
        <begin position="246"/>
        <end position="249"/>
    </location>
</feature>
<comment type="subcellular location">
    <subcellularLocation>
        <location evidence="10">Cytoplasm</location>
    </subcellularLocation>
    <subcellularLocation>
        <location evidence="10">Mitochondrion intermembrane space</location>
    </subcellularLocation>
</comment>
<dbReference type="GO" id="GO:0051537">
    <property type="term" value="F:2 iron, 2 sulfur cluster binding"/>
    <property type="evidence" value="ECO:0007669"/>
    <property type="project" value="UniProtKB-UniRule"/>
</dbReference>
<dbReference type="HAMAP" id="MF_03115">
    <property type="entry name" value="Anamorsin"/>
    <property type="match status" value="1"/>
</dbReference>
<evidence type="ECO:0000313" key="14">
    <source>
        <dbReference type="Proteomes" id="UP000439903"/>
    </source>
</evidence>
<feature type="binding site" evidence="10">
    <location>
        <position position="198"/>
    </location>
    <ligand>
        <name>[2Fe-2S] cluster</name>
        <dbReference type="ChEBI" id="CHEBI:190135"/>
    </ligand>
</feature>
<comment type="caution">
    <text evidence="10">Lacks conserved residue(s) required for the propagation of feature annotation.</text>
</comment>
<evidence type="ECO:0000256" key="5">
    <source>
        <dbReference type="ARBA" id="ARBA00022714"/>
    </source>
</evidence>
<keyword evidence="9 10" id="KW-0496">Mitochondrion</keyword>
<evidence type="ECO:0000256" key="6">
    <source>
        <dbReference type="ARBA" id="ARBA00022723"/>
    </source>
</evidence>
<dbReference type="InterPro" id="IPR046408">
    <property type="entry name" value="CIAPIN1"/>
</dbReference>
<proteinExistence type="inferred from homology"/>
<feature type="binding site" evidence="10">
    <location>
        <position position="207"/>
    </location>
    <ligand>
        <name>[2Fe-2S] cluster</name>
        <dbReference type="ChEBI" id="CHEBI:190135"/>
    </ligand>
</feature>
<organism evidence="13 14">
    <name type="scientific">Gigaspora margarita</name>
    <dbReference type="NCBI Taxonomy" id="4874"/>
    <lineage>
        <taxon>Eukaryota</taxon>
        <taxon>Fungi</taxon>
        <taxon>Fungi incertae sedis</taxon>
        <taxon>Mucoromycota</taxon>
        <taxon>Glomeromycotina</taxon>
        <taxon>Glomeromycetes</taxon>
        <taxon>Diversisporales</taxon>
        <taxon>Gigasporaceae</taxon>
        <taxon>Gigaspora</taxon>
    </lineage>
</organism>
<gene>
    <name evidence="13" type="ORF">F8M41_010228</name>
</gene>
<evidence type="ECO:0000313" key="13">
    <source>
        <dbReference type="EMBL" id="KAF0395543.1"/>
    </source>
</evidence>
<dbReference type="Pfam" id="PF20922">
    <property type="entry name" value="Anamorsin_N"/>
    <property type="match status" value="1"/>
</dbReference>
<comment type="domain">
    <text evidence="10">The C-terminal domain binds 2 Fe-S clusters but is otherwise mostly in an intrinsically disordered conformation.</text>
</comment>
<protein>
    <submittedName>
        <fullName evidence="13">DUF689-domain-containing protein</fullName>
    </submittedName>
</protein>
<evidence type="ECO:0000256" key="9">
    <source>
        <dbReference type="ARBA" id="ARBA00023128"/>
    </source>
</evidence>
<feature type="binding site" evidence="10">
    <location>
        <position position="212"/>
    </location>
    <ligand>
        <name>[2Fe-2S] cluster</name>
        <dbReference type="ChEBI" id="CHEBI:190135"/>
    </ligand>
</feature>
<dbReference type="InterPro" id="IPR049011">
    <property type="entry name" value="Anamorsin_N_metazoan"/>
</dbReference>
<evidence type="ECO:0000256" key="1">
    <source>
        <dbReference type="ARBA" id="ARBA00001966"/>
    </source>
</evidence>
<name>A0A8H4A158_GIGMA</name>
<dbReference type="GO" id="GO:0005758">
    <property type="term" value="C:mitochondrial intermembrane space"/>
    <property type="evidence" value="ECO:0007669"/>
    <property type="project" value="UniProtKB-SubCell"/>
</dbReference>
<comment type="caution">
    <text evidence="13">The sequence shown here is derived from an EMBL/GenBank/DDBJ whole genome shotgun (WGS) entry which is preliminary data.</text>
</comment>
<comment type="cofactor">
    <cofactor evidence="10">
        <name>[2Fe-2S] cluster</name>
        <dbReference type="ChEBI" id="CHEBI:190135"/>
    </cofactor>
</comment>
<keyword evidence="8 10" id="KW-0411">Iron-sulfur</keyword>
<dbReference type="Gene3D" id="3.40.50.150">
    <property type="entry name" value="Vaccinia Virus protein VP39"/>
    <property type="match status" value="1"/>
</dbReference>
<feature type="domain" description="Anamorsin C-terminal" evidence="11">
    <location>
        <begin position="195"/>
        <end position="260"/>
    </location>
</feature>
<comment type="cofactor">
    <cofactor evidence="1 10">
        <name>[4Fe-4S] cluster</name>
        <dbReference type="ChEBI" id="CHEBI:49883"/>
    </cofactor>
</comment>
<evidence type="ECO:0000256" key="7">
    <source>
        <dbReference type="ARBA" id="ARBA00023004"/>
    </source>
</evidence>
<comment type="similarity">
    <text evidence="2 10">Belongs to the anamorsin family.</text>
</comment>
<evidence type="ECO:0000256" key="10">
    <source>
        <dbReference type="HAMAP-Rule" id="MF_03115"/>
    </source>
</evidence>
<evidence type="ECO:0000256" key="2">
    <source>
        <dbReference type="ARBA" id="ARBA00008169"/>
    </source>
</evidence>
<accession>A0A8H4A158</accession>
<comment type="domain">
    <text evidence="10">The twin Cx2C motifs are involved in the recognition by the mitochondrial MIA40-ERV1 disulfide relay system. The formation of 2 disulfide bonds in the Cx2C motifs through dithiol/disulfide exchange reactions effectively traps the protein in the mitochondrial intermembrane space.</text>
</comment>
<feature type="binding site" evidence="10">
    <location>
        <position position="210"/>
    </location>
    <ligand>
        <name>[2Fe-2S] cluster</name>
        <dbReference type="ChEBI" id="CHEBI:190135"/>
    </ligand>
</feature>
<evidence type="ECO:0000259" key="12">
    <source>
        <dbReference type="Pfam" id="PF20922"/>
    </source>
</evidence>
<keyword evidence="4 10" id="KW-0963">Cytoplasm</keyword>
<keyword evidence="6 10" id="KW-0479">Metal-binding</keyword>
<dbReference type="PANTHER" id="PTHR13273">
    <property type="entry name" value="ANAMORSIN"/>
    <property type="match status" value="1"/>
</dbReference>
<feature type="region of interest" description="Fe-S binding site B" evidence="10">
    <location>
        <begin position="235"/>
        <end position="249"/>
    </location>
</feature>
<reference evidence="13 14" key="1">
    <citation type="journal article" date="2019" name="Environ. Microbiol.">
        <title>At the nexus of three kingdoms: the genome of the mycorrhizal fungus Gigaspora margarita provides insights into plant, endobacterial and fungal interactions.</title>
        <authorList>
            <person name="Venice F."/>
            <person name="Ghignone S."/>
            <person name="Salvioli di Fossalunga A."/>
            <person name="Amselem J."/>
            <person name="Novero M."/>
            <person name="Xianan X."/>
            <person name="Sedzielewska Toro K."/>
            <person name="Morin E."/>
            <person name="Lipzen A."/>
            <person name="Grigoriev I.V."/>
            <person name="Henrissat B."/>
            <person name="Martin F.M."/>
            <person name="Bonfante P."/>
        </authorList>
    </citation>
    <scope>NUCLEOTIDE SEQUENCE [LARGE SCALE GENOMIC DNA]</scope>
    <source>
        <strain evidence="13 14">BEG34</strain>
    </source>
</reference>
<dbReference type="GO" id="GO:0009055">
    <property type="term" value="F:electron transfer activity"/>
    <property type="evidence" value="ECO:0007669"/>
    <property type="project" value="UniProtKB-UniRule"/>
</dbReference>
<sequence>MESPASSATTLSNAIHVNHFDSLCLTSSTEEFTKLATTLAPGGVLNLKELTTLKPQSYVEIPLRTTQELVSELNLAGFVDLEIYEAKKVEMADLERIIEYVWSTRNIQDQTRRQELIQALNGQLNVIELRAKKPTYEVGATFALPFATKASKGDNSTVNKKAIWTLTGDDEELENEDELLDDDDLIKPDKSTLVRPDCETSGKRKACKNCSCGLSEELEKEKLATQQTQQIKSSCGNCYLGDAFRCSTCPYLGMPSFAPVKNKMKMTTRWAKSSIVKQKPNVDIVSKTNGKAKFTPRVIPRNSKVSRIRLHSPTKHVDRRTTNSDQVEICQPKGSKLKTAIYSREQEYNTSNNDNEPCLNLHDNDLNHKEIMVTLAESLKKRENQIAKSMDQRFELSRITVTNALGCYIEEEDNITTKVASEYKHRMDEYAEEKRNCLRKLRLGFEKYQLIISDLLEALDKNHSQSMRARRDFEKDIAHIQTIHQSEITRLHEEIEKTTSYFHKTMEIAAKEFLQKPSITKQFKSLLKFQ</sequence>
<evidence type="ECO:0000256" key="8">
    <source>
        <dbReference type="ARBA" id="ARBA00023014"/>
    </source>
</evidence>
<comment type="domain">
    <text evidence="10">The N-terminal domain has structural similarity with S-adenosyl-L-methionine-dependent methyltransferases, but does not bind S-adenosyl-L-methionine. It is required for correct assembly of the 2 Fe-S clusters.</text>
</comment>
<keyword evidence="14" id="KW-1185">Reference proteome</keyword>
<evidence type="ECO:0000256" key="3">
    <source>
        <dbReference type="ARBA" id="ARBA00022485"/>
    </source>
</evidence>
<dbReference type="GO" id="GO:0051539">
    <property type="term" value="F:4 iron, 4 sulfur cluster binding"/>
    <property type="evidence" value="ECO:0007669"/>
    <property type="project" value="UniProtKB-KW"/>
</dbReference>
<feature type="domain" description="Anamorsin N-terminal" evidence="12">
    <location>
        <begin position="22"/>
        <end position="140"/>
    </location>
</feature>
<keyword evidence="7 10" id="KW-0408">Iron</keyword>
<dbReference type="GO" id="GO:0046872">
    <property type="term" value="F:metal ion binding"/>
    <property type="evidence" value="ECO:0007669"/>
    <property type="project" value="UniProtKB-KW"/>
</dbReference>
<keyword evidence="3 10" id="KW-0004">4Fe-4S</keyword>
<keyword evidence="5 10" id="KW-0001">2Fe-2S</keyword>
<evidence type="ECO:0000259" key="11">
    <source>
        <dbReference type="Pfam" id="PF05093"/>
    </source>
</evidence>
<feature type="binding site" evidence="10">
    <location>
        <position position="246"/>
    </location>
    <ligand>
        <name>[4Fe-4S] cluster</name>
        <dbReference type="ChEBI" id="CHEBI:49883"/>
    </ligand>
</feature>
<dbReference type="Proteomes" id="UP000439903">
    <property type="component" value="Unassembled WGS sequence"/>
</dbReference>
<feature type="binding site" evidence="10">
    <location>
        <position position="235"/>
    </location>
    <ligand>
        <name>[4Fe-4S] cluster</name>
        <dbReference type="ChEBI" id="CHEBI:49883"/>
    </ligand>
</feature>
<dbReference type="EMBL" id="WTPW01002140">
    <property type="protein sequence ID" value="KAF0395543.1"/>
    <property type="molecule type" value="Genomic_DNA"/>
</dbReference>
<feature type="binding site" evidence="10">
    <location>
        <position position="249"/>
    </location>
    <ligand>
        <name>[4Fe-4S] cluster</name>
        <dbReference type="ChEBI" id="CHEBI:49883"/>
    </ligand>
</feature>
<feature type="short sequence motif" description="Cx2C motif 1" evidence="10">
    <location>
        <begin position="235"/>
        <end position="238"/>
    </location>
</feature>
<evidence type="ECO:0000256" key="4">
    <source>
        <dbReference type="ARBA" id="ARBA00022490"/>
    </source>
</evidence>
<dbReference type="AlphaFoldDB" id="A0A8H4A158"/>
<dbReference type="InterPro" id="IPR007785">
    <property type="entry name" value="Anamorsin"/>
</dbReference>
<dbReference type="GO" id="GO:0016226">
    <property type="term" value="P:iron-sulfur cluster assembly"/>
    <property type="evidence" value="ECO:0007669"/>
    <property type="project" value="UniProtKB-UniRule"/>
</dbReference>
<dbReference type="OrthoDB" id="2397884at2759"/>
<dbReference type="PANTHER" id="PTHR13273:SF14">
    <property type="entry name" value="ANAMORSIN"/>
    <property type="match status" value="1"/>
</dbReference>
<feature type="binding site" evidence="10">
    <location>
        <position position="238"/>
    </location>
    <ligand>
        <name>[4Fe-4S] cluster</name>
        <dbReference type="ChEBI" id="CHEBI:49883"/>
    </ligand>
</feature>
<dbReference type="Pfam" id="PF05093">
    <property type="entry name" value="CIAPIN1"/>
    <property type="match status" value="1"/>
</dbReference>